<dbReference type="EMBL" id="JBANDC010000004">
    <property type="protein sequence ID" value="MEM4987247.1"/>
    <property type="molecule type" value="Genomic_DNA"/>
</dbReference>
<evidence type="ECO:0000256" key="1">
    <source>
        <dbReference type="ARBA" id="ARBA00004651"/>
    </source>
</evidence>
<evidence type="ECO:0000256" key="2">
    <source>
        <dbReference type="ARBA" id="ARBA00022448"/>
    </source>
</evidence>
<feature type="transmembrane region" description="Helical" evidence="7">
    <location>
        <begin position="289"/>
        <end position="308"/>
    </location>
</feature>
<accession>A0ABU9PTC9</accession>
<dbReference type="InterPro" id="IPR020846">
    <property type="entry name" value="MFS_dom"/>
</dbReference>
<dbReference type="Gene3D" id="1.20.1250.20">
    <property type="entry name" value="MFS general substrate transporter like domains"/>
    <property type="match status" value="1"/>
</dbReference>
<keyword evidence="2" id="KW-0813">Transport</keyword>
<dbReference type="CDD" id="cd17472">
    <property type="entry name" value="MFS_YajR_like"/>
    <property type="match status" value="1"/>
</dbReference>
<comment type="subcellular location">
    <subcellularLocation>
        <location evidence="1">Cell membrane</location>
        <topology evidence="1">Multi-pass membrane protein</topology>
    </subcellularLocation>
</comment>
<dbReference type="PROSITE" id="PS50850">
    <property type="entry name" value="MFS"/>
    <property type="match status" value="1"/>
</dbReference>
<feature type="transmembrane region" description="Helical" evidence="7">
    <location>
        <begin position="94"/>
        <end position="113"/>
    </location>
</feature>
<dbReference type="Proteomes" id="UP001495910">
    <property type="component" value="Unassembled WGS sequence"/>
</dbReference>
<keyword evidence="4 7" id="KW-0812">Transmembrane</keyword>
<evidence type="ECO:0000313" key="9">
    <source>
        <dbReference type="EMBL" id="MEM4987247.1"/>
    </source>
</evidence>
<feature type="domain" description="Major facilitator superfamily (MFS) profile" evidence="8">
    <location>
        <begin position="21"/>
        <end position="405"/>
    </location>
</feature>
<evidence type="ECO:0000256" key="6">
    <source>
        <dbReference type="ARBA" id="ARBA00023136"/>
    </source>
</evidence>
<keyword evidence="5 7" id="KW-1133">Transmembrane helix</keyword>
<dbReference type="InterPro" id="IPR036259">
    <property type="entry name" value="MFS_trans_sf"/>
</dbReference>
<reference evidence="9 10" key="1">
    <citation type="submission" date="2024-02" db="EMBL/GenBank/DDBJ databases">
        <title>Draft genome sequence of Collimonas sp. strain H4R21, an effective mineral-weathering bacterial strain isolated from the beech rhizosphere.</title>
        <authorList>
            <person name="Morin E."/>
            <person name="Uroz S."/>
            <person name="Leveau J.H.J."/>
            <person name="Kumar R."/>
            <person name="Rey M.W."/>
            <person name="Pham J."/>
        </authorList>
    </citation>
    <scope>NUCLEOTIDE SEQUENCE [LARGE SCALE GENOMIC DNA]</scope>
    <source>
        <strain evidence="9 10">H4R21</strain>
    </source>
</reference>
<feature type="transmembrane region" description="Helical" evidence="7">
    <location>
        <begin position="179"/>
        <end position="206"/>
    </location>
</feature>
<evidence type="ECO:0000256" key="3">
    <source>
        <dbReference type="ARBA" id="ARBA00022475"/>
    </source>
</evidence>
<evidence type="ECO:0000313" key="10">
    <source>
        <dbReference type="Proteomes" id="UP001495910"/>
    </source>
</evidence>
<keyword evidence="6 7" id="KW-0472">Membrane</keyword>
<feature type="transmembrane region" description="Helical" evidence="7">
    <location>
        <begin position="259"/>
        <end position="277"/>
    </location>
</feature>
<dbReference type="PANTHER" id="PTHR23517">
    <property type="entry name" value="RESISTANCE PROTEIN MDTM, PUTATIVE-RELATED-RELATED"/>
    <property type="match status" value="1"/>
</dbReference>
<evidence type="ECO:0000259" key="8">
    <source>
        <dbReference type="PROSITE" id="PS50850"/>
    </source>
</evidence>
<dbReference type="PANTHER" id="PTHR23517:SF2">
    <property type="entry name" value="MULTIDRUG RESISTANCE PROTEIN MDTH"/>
    <property type="match status" value="1"/>
</dbReference>
<name>A0ABU9PTC9_9BURK</name>
<feature type="transmembrane region" description="Helical" evidence="7">
    <location>
        <begin position="119"/>
        <end position="139"/>
    </location>
</feature>
<organism evidence="9 10">
    <name type="scientific">Collimonas rhizosphaerae</name>
    <dbReference type="NCBI Taxonomy" id="3126357"/>
    <lineage>
        <taxon>Bacteria</taxon>
        <taxon>Pseudomonadati</taxon>
        <taxon>Pseudomonadota</taxon>
        <taxon>Betaproteobacteria</taxon>
        <taxon>Burkholderiales</taxon>
        <taxon>Oxalobacteraceae</taxon>
        <taxon>Collimonas</taxon>
    </lineage>
</organism>
<evidence type="ECO:0000256" key="5">
    <source>
        <dbReference type="ARBA" id="ARBA00022989"/>
    </source>
</evidence>
<gene>
    <name evidence="9" type="ORF">V8G57_07570</name>
</gene>
<protein>
    <submittedName>
        <fullName evidence="9">MFS transporter</fullName>
    </submittedName>
</protein>
<dbReference type="SUPFAM" id="SSF103473">
    <property type="entry name" value="MFS general substrate transporter"/>
    <property type="match status" value="1"/>
</dbReference>
<dbReference type="Pfam" id="PF07690">
    <property type="entry name" value="MFS_1"/>
    <property type="match status" value="1"/>
</dbReference>
<feature type="transmembrane region" description="Helical" evidence="7">
    <location>
        <begin position="61"/>
        <end position="82"/>
    </location>
</feature>
<feature type="transmembrane region" description="Helical" evidence="7">
    <location>
        <begin position="353"/>
        <end position="374"/>
    </location>
</feature>
<dbReference type="InterPro" id="IPR050171">
    <property type="entry name" value="MFS_Transporters"/>
</dbReference>
<feature type="transmembrane region" description="Helical" evidence="7">
    <location>
        <begin position="151"/>
        <end position="173"/>
    </location>
</feature>
<keyword evidence="3" id="KW-1003">Cell membrane</keyword>
<evidence type="ECO:0000256" key="4">
    <source>
        <dbReference type="ARBA" id="ARBA00022692"/>
    </source>
</evidence>
<feature type="transmembrane region" description="Helical" evidence="7">
    <location>
        <begin position="227"/>
        <end position="247"/>
    </location>
</feature>
<feature type="transmembrane region" description="Helical" evidence="7">
    <location>
        <begin position="380"/>
        <end position="399"/>
    </location>
</feature>
<evidence type="ECO:0000256" key="7">
    <source>
        <dbReference type="SAM" id="Phobius"/>
    </source>
</evidence>
<dbReference type="InterPro" id="IPR011701">
    <property type="entry name" value="MFS"/>
</dbReference>
<feature type="transmembrane region" description="Helical" evidence="7">
    <location>
        <begin position="314"/>
        <end position="332"/>
    </location>
</feature>
<sequence length="416" mass="43526">MPHMNSSSSSLDNDAGSAMSRAEVKASGALASIFALRMLGLFLILPVFAVHAKTLPGGDSAALVGLAMGIYGLAQSFGQIPFGVASDKYGRKKIIVIGLILFALGSFIAAAAGNIYWVIIGRAIQGAGAISAAVTAFIADSTREEHRTKAMAMVGGSIGLTFALSLIISPLLYEWVGMGGIFAMTGILSVAAIAVVVWLVPAAPLVKARRVAWSEILRNGELMRLNYGVFALHMTQMAMFVVMPAALVKYAGLPLESHWKIYLPVVLASFVLMLPPVFAGEKQGKMKQVMVAAVALLFAVQLGLLLTFSMATIHWQWLVVLLLGFFIAFNVLEASQPSLVSRIAPPAAKGAALGVYNTMQALGLFCGGALGGLLKQHAGAPAVFILGGAATLGWLIIASSMKNLPRRGRTATTAAA</sequence>
<keyword evidence="10" id="KW-1185">Reference proteome</keyword>
<comment type="caution">
    <text evidence="9">The sequence shown here is derived from an EMBL/GenBank/DDBJ whole genome shotgun (WGS) entry which is preliminary data.</text>
</comment>
<proteinExistence type="predicted"/>
<feature type="transmembrane region" description="Helical" evidence="7">
    <location>
        <begin position="29"/>
        <end position="49"/>
    </location>
</feature>